<evidence type="ECO:0000313" key="6">
    <source>
        <dbReference type="Proteomes" id="UP000664521"/>
    </source>
</evidence>
<reference evidence="5" key="1">
    <citation type="submission" date="2021-03" db="EMBL/GenBank/DDBJ databases">
        <authorList>
            <person name="Tagirdzhanova G."/>
        </authorList>
    </citation>
    <scope>NUCLEOTIDE SEQUENCE</scope>
</reference>
<dbReference type="InterPro" id="IPR050091">
    <property type="entry name" value="PKS_NRPS_Biosynth_Enz"/>
</dbReference>
<dbReference type="InterPro" id="IPR020806">
    <property type="entry name" value="PKS_PP-bd"/>
</dbReference>
<protein>
    <recommendedName>
        <fullName evidence="4">Carrier domain-containing protein</fullName>
    </recommendedName>
</protein>
<dbReference type="Pfam" id="PF23297">
    <property type="entry name" value="ACP_SdgA_C"/>
    <property type="match status" value="1"/>
</dbReference>
<dbReference type="InterPro" id="IPR036291">
    <property type="entry name" value="NAD(P)-bd_dom_sf"/>
</dbReference>
<evidence type="ECO:0000256" key="1">
    <source>
        <dbReference type="ARBA" id="ARBA00022450"/>
    </source>
</evidence>
<dbReference type="GO" id="GO:0006633">
    <property type="term" value="P:fatty acid biosynthetic process"/>
    <property type="evidence" value="ECO:0007669"/>
    <property type="project" value="TreeGrafter"/>
</dbReference>
<dbReference type="InterPro" id="IPR057326">
    <property type="entry name" value="KR_dom"/>
</dbReference>
<dbReference type="GO" id="GO:0031177">
    <property type="term" value="F:phosphopantetheine binding"/>
    <property type="evidence" value="ECO:0007669"/>
    <property type="project" value="InterPro"/>
</dbReference>
<sequence>MDTMSFAQWRDALNPKVQGTLNLYNVLGGSLDFFIMLSSATGLMGSFGQCNYAAGSTFQDAFARSMASKGHPVQSLDLVGVAGAGYVAEHSDSVEFLERQGLRMVELEKLMALLDHAVNKPSSQSPIDSQISLGLGSFRSLEGGRRSDAMFSHIYARQRHKTGTLAKDDVVDVAKALRACKSRTQALELASEGILKKLSQLLAMNSEDLNPSQSILAYGADSLIAAELRNWLVMYLQAQVQTLELLGAASIRDLSATVVSRSNLVPSFVAA</sequence>
<evidence type="ECO:0000256" key="2">
    <source>
        <dbReference type="ARBA" id="ARBA00022553"/>
    </source>
</evidence>
<evidence type="ECO:0000313" key="5">
    <source>
        <dbReference type="EMBL" id="CAF9933673.1"/>
    </source>
</evidence>
<dbReference type="PROSITE" id="PS50075">
    <property type="entry name" value="CARRIER"/>
    <property type="match status" value="1"/>
</dbReference>
<proteinExistence type="predicted"/>
<dbReference type="GO" id="GO:0004312">
    <property type="term" value="F:fatty acid synthase activity"/>
    <property type="evidence" value="ECO:0007669"/>
    <property type="project" value="TreeGrafter"/>
</dbReference>
<dbReference type="Gene3D" id="1.10.1200.10">
    <property type="entry name" value="ACP-like"/>
    <property type="match status" value="1"/>
</dbReference>
<evidence type="ECO:0000256" key="3">
    <source>
        <dbReference type="ARBA" id="ARBA00023268"/>
    </source>
</evidence>
<keyword evidence="2" id="KW-0597">Phosphoprotein</keyword>
<dbReference type="PROSITE" id="PS00012">
    <property type="entry name" value="PHOSPHOPANTETHEINE"/>
    <property type="match status" value="1"/>
</dbReference>
<dbReference type="OrthoDB" id="329835at2759"/>
<dbReference type="SUPFAM" id="SSF51735">
    <property type="entry name" value="NAD(P)-binding Rossmann-fold domains"/>
    <property type="match status" value="1"/>
</dbReference>
<dbReference type="Gene3D" id="3.40.50.720">
    <property type="entry name" value="NAD(P)-binding Rossmann-like Domain"/>
    <property type="match status" value="1"/>
</dbReference>
<dbReference type="InterPro" id="IPR009081">
    <property type="entry name" value="PP-bd_ACP"/>
</dbReference>
<dbReference type="SMART" id="SM00822">
    <property type="entry name" value="PKS_KR"/>
    <property type="match status" value="1"/>
</dbReference>
<dbReference type="InterPro" id="IPR013968">
    <property type="entry name" value="PKS_KR"/>
</dbReference>
<organism evidence="5 6">
    <name type="scientific">Heterodermia speciosa</name>
    <dbReference type="NCBI Taxonomy" id="116794"/>
    <lineage>
        <taxon>Eukaryota</taxon>
        <taxon>Fungi</taxon>
        <taxon>Dikarya</taxon>
        <taxon>Ascomycota</taxon>
        <taxon>Pezizomycotina</taxon>
        <taxon>Lecanoromycetes</taxon>
        <taxon>OSLEUM clade</taxon>
        <taxon>Lecanoromycetidae</taxon>
        <taxon>Caliciales</taxon>
        <taxon>Physciaceae</taxon>
        <taxon>Heterodermia</taxon>
    </lineage>
</organism>
<dbReference type="EMBL" id="CAJPDS010000069">
    <property type="protein sequence ID" value="CAF9933673.1"/>
    <property type="molecule type" value="Genomic_DNA"/>
</dbReference>
<accession>A0A8H3G5T5</accession>
<dbReference type="SMART" id="SM00823">
    <property type="entry name" value="PKS_PP"/>
    <property type="match status" value="1"/>
</dbReference>
<dbReference type="InterPro" id="IPR036736">
    <property type="entry name" value="ACP-like_sf"/>
</dbReference>
<dbReference type="PANTHER" id="PTHR43775:SF22">
    <property type="entry name" value="SYNTHASE, PUTATIVE (JCVI)-RELATED"/>
    <property type="match status" value="1"/>
</dbReference>
<keyword evidence="3" id="KW-0511">Multifunctional enzyme</keyword>
<evidence type="ECO:0000259" key="4">
    <source>
        <dbReference type="PROSITE" id="PS50075"/>
    </source>
</evidence>
<dbReference type="Proteomes" id="UP000664521">
    <property type="component" value="Unassembled WGS sequence"/>
</dbReference>
<gene>
    <name evidence="5" type="ORF">HETSPECPRED_008738</name>
</gene>
<keyword evidence="6" id="KW-1185">Reference proteome</keyword>
<feature type="domain" description="Carrier" evidence="4">
    <location>
        <begin position="185"/>
        <end position="262"/>
    </location>
</feature>
<keyword evidence="1" id="KW-0596">Phosphopantetheine</keyword>
<dbReference type="InterPro" id="IPR006162">
    <property type="entry name" value="Ppantetheine_attach_site"/>
</dbReference>
<comment type="caution">
    <text evidence="5">The sequence shown here is derived from an EMBL/GenBank/DDBJ whole genome shotgun (WGS) entry which is preliminary data.</text>
</comment>
<dbReference type="AlphaFoldDB" id="A0A8H3G5T5"/>
<dbReference type="Pfam" id="PF08659">
    <property type="entry name" value="KR"/>
    <property type="match status" value="1"/>
</dbReference>
<dbReference type="PANTHER" id="PTHR43775">
    <property type="entry name" value="FATTY ACID SYNTHASE"/>
    <property type="match status" value="1"/>
</dbReference>
<name>A0A8H3G5T5_9LECA</name>
<dbReference type="GO" id="GO:0044550">
    <property type="term" value="P:secondary metabolite biosynthetic process"/>
    <property type="evidence" value="ECO:0007669"/>
    <property type="project" value="TreeGrafter"/>
</dbReference>
<dbReference type="SUPFAM" id="SSF47336">
    <property type="entry name" value="ACP-like"/>
    <property type="match status" value="1"/>
</dbReference>